<name>A0A1H9SPA4_9LACT</name>
<dbReference type="EMBL" id="FOHA01000008">
    <property type="protein sequence ID" value="SER86840.1"/>
    <property type="molecule type" value="Genomic_DNA"/>
</dbReference>
<evidence type="ECO:0000313" key="1">
    <source>
        <dbReference type="EMBL" id="SER86840.1"/>
    </source>
</evidence>
<gene>
    <name evidence="1" type="ORF">SAMN04488559_10876</name>
</gene>
<dbReference type="AlphaFoldDB" id="A0A1H9SPA4"/>
<dbReference type="OrthoDB" id="2306268at2"/>
<dbReference type="Pfam" id="PF20092">
    <property type="entry name" value="DUF6483"/>
    <property type="match status" value="1"/>
</dbReference>
<evidence type="ECO:0000313" key="2">
    <source>
        <dbReference type="Proteomes" id="UP000198948"/>
    </source>
</evidence>
<protein>
    <submittedName>
        <fullName evidence="1">Uncharacterized protein</fullName>
    </submittedName>
</protein>
<accession>A0A1H9SPA4</accession>
<proteinExistence type="predicted"/>
<dbReference type="InterPro" id="IPR045507">
    <property type="entry name" value="DUF6483"/>
</dbReference>
<keyword evidence="2" id="KW-1185">Reference proteome</keyword>
<reference evidence="1 2" key="1">
    <citation type="submission" date="2016-10" db="EMBL/GenBank/DDBJ databases">
        <authorList>
            <person name="de Groot N.N."/>
        </authorList>
    </citation>
    <scope>NUCLEOTIDE SEQUENCE [LARGE SCALE GENOMIC DNA]</scope>
    <source>
        <strain evidence="1 2">DSM 13760</strain>
    </source>
</reference>
<dbReference type="Proteomes" id="UP000198948">
    <property type="component" value="Unassembled WGS sequence"/>
</dbReference>
<sequence>MKMNEDYLMREFEGSSLMAGALFNKKAETVELKLEADAQGDGLSIQEMMMRMIVAHKINAAENYLFALKEQISDKDMRLLGEWFYMELEKLSDEALAAADFSKAEMIQGKEELLASLNKAKD</sequence>
<dbReference type="RefSeq" id="WP_092652064.1">
    <property type="nucleotide sequence ID" value="NZ_FOHA01000008.1"/>
</dbReference>
<organism evidence="1 2">
    <name type="scientific">Isobaculum melis</name>
    <dbReference type="NCBI Taxonomy" id="142588"/>
    <lineage>
        <taxon>Bacteria</taxon>
        <taxon>Bacillati</taxon>
        <taxon>Bacillota</taxon>
        <taxon>Bacilli</taxon>
        <taxon>Lactobacillales</taxon>
        <taxon>Carnobacteriaceae</taxon>
        <taxon>Isobaculum</taxon>
    </lineage>
</organism>